<dbReference type="PANTHER" id="PTHR33332">
    <property type="entry name" value="REVERSE TRANSCRIPTASE DOMAIN-CONTAINING PROTEIN"/>
    <property type="match status" value="1"/>
</dbReference>
<dbReference type="PRINTS" id="PR01345">
    <property type="entry name" value="CERVTRCPTASE"/>
</dbReference>
<dbReference type="Pfam" id="PF00078">
    <property type="entry name" value="RVT_1"/>
    <property type="match status" value="1"/>
</dbReference>
<dbReference type="EMBL" id="JBAMIC010000003">
    <property type="protein sequence ID" value="KAK7110963.1"/>
    <property type="molecule type" value="Genomic_DNA"/>
</dbReference>
<evidence type="ECO:0000313" key="3">
    <source>
        <dbReference type="Proteomes" id="UP001374579"/>
    </source>
</evidence>
<comment type="caution">
    <text evidence="2">The sequence shown here is derived from an EMBL/GenBank/DDBJ whole genome shotgun (WGS) entry which is preliminary data.</text>
</comment>
<gene>
    <name evidence="2" type="ORF">V1264_014752</name>
</gene>
<protein>
    <recommendedName>
        <fullName evidence="1">Reverse transcriptase domain-containing protein</fullName>
    </recommendedName>
</protein>
<keyword evidence="3" id="KW-1185">Reference proteome</keyword>
<evidence type="ECO:0000259" key="1">
    <source>
        <dbReference type="PROSITE" id="PS50878"/>
    </source>
</evidence>
<dbReference type="InterPro" id="IPR000477">
    <property type="entry name" value="RT_dom"/>
</dbReference>
<accession>A0AAN9BRX9</accession>
<dbReference type="CDD" id="cd01650">
    <property type="entry name" value="RT_nLTR_like"/>
    <property type="match status" value="1"/>
</dbReference>
<reference evidence="2 3" key="1">
    <citation type="submission" date="2024-02" db="EMBL/GenBank/DDBJ databases">
        <title>Chromosome-scale genome assembly of the rough periwinkle Littorina saxatilis.</title>
        <authorList>
            <person name="De Jode A."/>
            <person name="Faria R."/>
            <person name="Formenti G."/>
            <person name="Sims Y."/>
            <person name="Smith T.P."/>
            <person name="Tracey A."/>
            <person name="Wood J.M.D."/>
            <person name="Zagrodzka Z.B."/>
            <person name="Johannesson K."/>
            <person name="Butlin R.K."/>
            <person name="Leder E.H."/>
        </authorList>
    </citation>
    <scope>NUCLEOTIDE SEQUENCE [LARGE SCALE GENOMIC DNA]</scope>
    <source>
        <strain evidence="2">Snail1</strain>
        <tissue evidence="2">Muscle</tissue>
    </source>
</reference>
<dbReference type="AlphaFoldDB" id="A0AAN9BRX9"/>
<name>A0AAN9BRX9_9CAEN</name>
<dbReference type="Proteomes" id="UP001374579">
    <property type="component" value="Unassembled WGS sequence"/>
</dbReference>
<proteinExistence type="predicted"/>
<organism evidence="2 3">
    <name type="scientific">Littorina saxatilis</name>
    <dbReference type="NCBI Taxonomy" id="31220"/>
    <lineage>
        <taxon>Eukaryota</taxon>
        <taxon>Metazoa</taxon>
        <taxon>Spiralia</taxon>
        <taxon>Lophotrochozoa</taxon>
        <taxon>Mollusca</taxon>
        <taxon>Gastropoda</taxon>
        <taxon>Caenogastropoda</taxon>
        <taxon>Littorinimorpha</taxon>
        <taxon>Littorinoidea</taxon>
        <taxon>Littorinidae</taxon>
        <taxon>Littorina</taxon>
    </lineage>
</organism>
<evidence type="ECO:0000313" key="2">
    <source>
        <dbReference type="EMBL" id="KAK7110963.1"/>
    </source>
</evidence>
<dbReference type="PROSITE" id="PS50878">
    <property type="entry name" value="RT_POL"/>
    <property type="match status" value="1"/>
</dbReference>
<feature type="domain" description="Reverse transcriptase" evidence="1">
    <location>
        <begin position="1"/>
        <end position="214"/>
    </location>
</feature>
<sequence>MNHLETKNILTGQQHGFRKHRSCETQLLEFIEEVSTAMERGTTTEAVVLDFAKAFDRVNHSLLCHKLYHYGIRGKTNSLIANFLSGRTQSVVVDGVQSSFVKVKTGVPQGSVLGPCLFLCYINDLPSKISSPSRLFADDTAVYRFITCAEDPAKLQEDLQRLEQWEKEWDMAFHPDKYCVLPFTRSHSPPLSNYTLHGQTLERVTSTKYLGVILDTKLDFTRHIENICAKANKTLGFLRRNLKVCSSLTKMLAYKTMVRPILEYACTEWDPHSDRLITTLEKVQRRAARFVTNRYHNTTSVTDMLTLLEWPTLQQRRRCARLAMLHKILNDQACVSCVGLKRQPRSGRRSNHSQQLGKIPCRTDYRKFSFFPRTTVDWNSLPSDVVEAPSYNAFCLRAMRAIQVQ</sequence>